<dbReference type="GO" id="GO:0030042">
    <property type="term" value="P:actin filament depolymerization"/>
    <property type="evidence" value="ECO:0007669"/>
    <property type="project" value="InterPro"/>
</dbReference>
<dbReference type="GO" id="GO:0003779">
    <property type="term" value="F:actin binding"/>
    <property type="evidence" value="ECO:0007669"/>
    <property type="project" value="UniProtKB-KW"/>
</dbReference>
<dbReference type="GO" id="GO:0005737">
    <property type="term" value="C:cytoplasm"/>
    <property type="evidence" value="ECO:0007669"/>
    <property type="project" value="UniProtKB-SubCell"/>
</dbReference>
<evidence type="ECO:0000259" key="5">
    <source>
        <dbReference type="PROSITE" id="PS51263"/>
    </source>
</evidence>
<evidence type="ECO:0000313" key="7">
    <source>
        <dbReference type="Proteomes" id="UP000695562"/>
    </source>
</evidence>
<keyword evidence="4" id="KW-0009">Actin-binding</keyword>
<dbReference type="PANTHER" id="PTHR11913">
    <property type="entry name" value="COFILIN-RELATED"/>
    <property type="match status" value="1"/>
</dbReference>
<dbReference type="CDD" id="cd11286">
    <property type="entry name" value="ADF_cofilin_like"/>
    <property type="match status" value="1"/>
</dbReference>
<dbReference type="AlphaFoldDB" id="A0A8J4PM45"/>
<evidence type="ECO:0000256" key="3">
    <source>
        <dbReference type="ARBA" id="ARBA00022490"/>
    </source>
</evidence>
<comment type="similarity">
    <text evidence="2">Belongs to the actin-binding proteins ADF family.</text>
</comment>
<gene>
    <name evidence="6" type="ORF">CYY_009187</name>
</gene>
<evidence type="ECO:0000256" key="1">
    <source>
        <dbReference type="ARBA" id="ARBA00004496"/>
    </source>
</evidence>
<feature type="domain" description="ADF-H" evidence="5">
    <location>
        <begin position="4"/>
        <end position="138"/>
    </location>
</feature>
<protein>
    <recommendedName>
        <fullName evidence="5">ADF-H domain-containing protein</fullName>
    </recommendedName>
</protein>
<proteinExistence type="inferred from homology"/>
<dbReference type="InterPro" id="IPR002108">
    <property type="entry name" value="ADF-H"/>
</dbReference>
<name>A0A8J4PM45_9MYCE</name>
<dbReference type="SUPFAM" id="SSF55753">
    <property type="entry name" value="Actin depolymerizing proteins"/>
    <property type="match status" value="1"/>
</dbReference>
<evidence type="ECO:0000256" key="4">
    <source>
        <dbReference type="ARBA" id="ARBA00023203"/>
    </source>
</evidence>
<reference evidence="6" key="1">
    <citation type="submission" date="2020-01" db="EMBL/GenBank/DDBJ databases">
        <title>Development of genomics and gene disruption for Polysphondylium violaceum indicates a role for the polyketide synthase stlB in stalk morphogenesis.</title>
        <authorList>
            <person name="Narita B."/>
            <person name="Kawabe Y."/>
            <person name="Kin K."/>
            <person name="Saito T."/>
            <person name="Gibbs R."/>
            <person name="Kuspa A."/>
            <person name="Muzny D."/>
            <person name="Queller D."/>
            <person name="Richards S."/>
            <person name="Strassman J."/>
            <person name="Sucgang R."/>
            <person name="Worley K."/>
            <person name="Schaap P."/>
        </authorList>
    </citation>
    <scope>NUCLEOTIDE SEQUENCE</scope>
    <source>
        <strain evidence="6">QSvi11</strain>
    </source>
</reference>
<comment type="subcellular location">
    <subcellularLocation>
        <location evidence="1">Cytoplasm</location>
    </subcellularLocation>
</comment>
<organism evidence="6 7">
    <name type="scientific">Polysphondylium violaceum</name>
    <dbReference type="NCBI Taxonomy" id="133409"/>
    <lineage>
        <taxon>Eukaryota</taxon>
        <taxon>Amoebozoa</taxon>
        <taxon>Evosea</taxon>
        <taxon>Eumycetozoa</taxon>
        <taxon>Dictyostelia</taxon>
        <taxon>Dictyosteliales</taxon>
        <taxon>Dictyosteliaceae</taxon>
        <taxon>Polysphondylium</taxon>
    </lineage>
</organism>
<evidence type="ECO:0000313" key="6">
    <source>
        <dbReference type="EMBL" id="KAF2069498.1"/>
    </source>
</evidence>
<sequence>MSSGVQISSECVPVFNDSLKLGKSIRAIFYKLDQKSEKITVEKTIPRQETNFETIVGELPLQEPRYVTIDYEYKSEDNVTKSKIIFLSWCPNGTPIRARMLHTSSLQSIRRALVGINFEIQASDFSECSHEVFLERINRI</sequence>
<dbReference type="SMART" id="SM00102">
    <property type="entry name" value="ADF"/>
    <property type="match status" value="1"/>
</dbReference>
<keyword evidence="3" id="KW-0963">Cytoplasm</keyword>
<dbReference type="Proteomes" id="UP000695562">
    <property type="component" value="Unassembled WGS sequence"/>
</dbReference>
<dbReference type="EMBL" id="AJWJ01000651">
    <property type="protein sequence ID" value="KAF2069498.1"/>
    <property type="molecule type" value="Genomic_DNA"/>
</dbReference>
<dbReference type="Gene3D" id="3.40.20.10">
    <property type="entry name" value="Severin"/>
    <property type="match status" value="1"/>
</dbReference>
<keyword evidence="7" id="KW-1185">Reference proteome</keyword>
<dbReference type="InterPro" id="IPR017904">
    <property type="entry name" value="ADF/Cofilin"/>
</dbReference>
<comment type="caution">
    <text evidence="6">The sequence shown here is derived from an EMBL/GenBank/DDBJ whole genome shotgun (WGS) entry which is preliminary data.</text>
</comment>
<accession>A0A8J4PM45</accession>
<dbReference type="InterPro" id="IPR029006">
    <property type="entry name" value="ADF-H/Gelsolin-like_dom_sf"/>
</dbReference>
<dbReference type="OrthoDB" id="25672at2759"/>
<dbReference type="GO" id="GO:0015629">
    <property type="term" value="C:actin cytoskeleton"/>
    <property type="evidence" value="ECO:0007669"/>
    <property type="project" value="InterPro"/>
</dbReference>
<dbReference type="PROSITE" id="PS51263">
    <property type="entry name" value="ADF_H"/>
    <property type="match status" value="1"/>
</dbReference>
<dbReference type="Pfam" id="PF00241">
    <property type="entry name" value="Cofilin_ADF"/>
    <property type="match status" value="1"/>
</dbReference>
<evidence type="ECO:0000256" key="2">
    <source>
        <dbReference type="ARBA" id="ARBA00006844"/>
    </source>
</evidence>